<evidence type="ECO:0000256" key="3">
    <source>
        <dbReference type="SAM" id="SignalP"/>
    </source>
</evidence>
<dbReference type="PANTHER" id="PTHR35527:SF2">
    <property type="entry name" value="HYDROLASE"/>
    <property type="match status" value="1"/>
</dbReference>
<name>A0A6B2NNS3_9RHOB</name>
<feature type="signal peptide" evidence="3">
    <location>
        <begin position="1"/>
        <end position="31"/>
    </location>
</feature>
<evidence type="ECO:0000256" key="1">
    <source>
        <dbReference type="ARBA" id="ARBA00006625"/>
    </source>
</evidence>
<keyword evidence="2 5" id="KW-0378">Hydrolase</keyword>
<dbReference type="EMBL" id="JAAGOX010000006">
    <property type="protein sequence ID" value="NDW44177.1"/>
    <property type="molecule type" value="Genomic_DNA"/>
</dbReference>
<evidence type="ECO:0000259" key="4">
    <source>
        <dbReference type="Pfam" id="PF02275"/>
    </source>
</evidence>
<dbReference type="Pfam" id="PF02275">
    <property type="entry name" value="CBAH"/>
    <property type="match status" value="1"/>
</dbReference>
<reference evidence="5" key="1">
    <citation type="submission" date="2020-02" db="EMBL/GenBank/DDBJ databases">
        <title>Delineation of the pyrene-degrading pathway in Roseobacter clade bacteria by genomic analysis.</title>
        <authorList>
            <person name="Zhou H."/>
            <person name="Wang H."/>
        </authorList>
    </citation>
    <scope>NUCLEOTIDE SEQUENCE</scope>
    <source>
        <strain evidence="5">PrR005</strain>
    </source>
</reference>
<dbReference type="InterPro" id="IPR029132">
    <property type="entry name" value="CBAH/NAAA_C"/>
</dbReference>
<dbReference type="GO" id="GO:0016787">
    <property type="term" value="F:hydrolase activity"/>
    <property type="evidence" value="ECO:0007669"/>
    <property type="project" value="UniProtKB-KW"/>
</dbReference>
<evidence type="ECO:0000256" key="2">
    <source>
        <dbReference type="ARBA" id="ARBA00022801"/>
    </source>
</evidence>
<dbReference type="PANTHER" id="PTHR35527">
    <property type="entry name" value="CHOLOYLGLYCINE HYDROLASE"/>
    <property type="match status" value="1"/>
</dbReference>
<feature type="chain" id="PRO_5025491897" evidence="3">
    <location>
        <begin position="32"/>
        <end position="371"/>
    </location>
</feature>
<comment type="similarity">
    <text evidence="1">Belongs to the peptidase C59 family.</text>
</comment>
<evidence type="ECO:0000313" key="5">
    <source>
        <dbReference type="EMBL" id="NDW44177.1"/>
    </source>
</evidence>
<dbReference type="SUPFAM" id="SSF56235">
    <property type="entry name" value="N-terminal nucleophile aminohydrolases (Ntn hydrolases)"/>
    <property type="match status" value="1"/>
</dbReference>
<dbReference type="AlphaFoldDB" id="A0A6B2NNS3"/>
<dbReference type="RefSeq" id="WP_164128075.1">
    <property type="nucleotide sequence ID" value="NZ_JAAGOX010000006.1"/>
</dbReference>
<proteinExistence type="inferred from homology"/>
<protein>
    <submittedName>
        <fullName evidence="5">Linear amide C-N hydrolase</fullName>
    </submittedName>
</protein>
<sequence>MFKWTRSSRRSLKSTAATAIMALVMSSTAMSAVACTRYIAQTDHGAIVMRSVDWGEKLGAVGHVHPVGEARRTSDVDQYGKAAEWSVKYHTVAMEEHELFHGASVEAINDQGLSAMGLYQNNSKPFNELHSDKGFPAVSLSDFTAFVAENYATVAEVLEAHEKGEFQIAWGSKMRGSDTFHGVHFSVVDKSGDIALFQLNEGGTEVVHIGDAASDLRVMTNSPLQQDHREYVEQFDLSNNRLGADLPSTIGSLDRNLRLLWSSQYQDYSGKSYDQTMGQIQMAFDNAVLVPHGIEDPADNGSSATYATWISFRYNLDNGEITTRSLETAKEITFTLEDTKAYGGPVCADLIQQADSGKATVTWGSCNGAAS</sequence>
<dbReference type="InterPro" id="IPR029055">
    <property type="entry name" value="Ntn_hydrolases_N"/>
</dbReference>
<gene>
    <name evidence="5" type="ORF">G0P99_04345</name>
</gene>
<feature type="domain" description="Choloylglycine hydrolase/NAAA C-terminal" evidence="4">
    <location>
        <begin position="35"/>
        <end position="241"/>
    </location>
</feature>
<dbReference type="Gene3D" id="3.60.60.10">
    <property type="entry name" value="Penicillin V Acylase, Chain A"/>
    <property type="match status" value="1"/>
</dbReference>
<accession>A0A6B2NNS3</accession>
<keyword evidence="3" id="KW-0732">Signal</keyword>
<comment type="caution">
    <text evidence="5">The sequence shown here is derived from an EMBL/GenBank/DDBJ whole genome shotgun (WGS) entry which is preliminary data.</text>
</comment>
<organism evidence="5">
    <name type="scientific">Ruegeria sp. PrR005</name>
    <dbReference type="NCBI Taxonomy" id="2706882"/>
    <lineage>
        <taxon>Bacteria</taxon>
        <taxon>Pseudomonadati</taxon>
        <taxon>Pseudomonadota</taxon>
        <taxon>Alphaproteobacteria</taxon>
        <taxon>Rhodobacterales</taxon>
        <taxon>Roseobacteraceae</taxon>
        <taxon>Ruegeria</taxon>
    </lineage>
</organism>
<dbReference type="InterPro" id="IPR052193">
    <property type="entry name" value="Peptidase_C59"/>
</dbReference>
<dbReference type="PROSITE" id="PS51257">
    <property type="entry name" value="PROKAR_LIPOPROTEIN"/>
    <property type="match status" value="1"/>
</dbReference>